<keyword evidence="1" id="KW-0812">Transmembrane</keyword>
<evidence type="ECO:0000313" key="2">
    <source>
        <dbReference type="EMBL" id="MBF9237581.1"/>
    </source>
</evidence>
<dbReference type="RefSeq" id="WP_196281943.1">
    <property type="nucleotide sequence ID" value="NZ_JADQDQ010000003.1"/>
</dbReference>
<sequence>MHRLILYCIALVWLANGLLCKVLALVPRHEAIVARILGPAHAGVLTRLIGLSEIGMALWVVSQIQRRWCALAQIGLILSMNLLEAWLAPDLLLWGHANAVFAALFCLLIYWHTFTAARLSPR</sequence>
<dbReference type="Proteomes" id="UP000597617">
    <property type="component" value="Unassembled WGS sequence"/>
</dbReference>
<organism evidence="2 3">
    <name type="scientific">Hymenobacter jeongseonensis</name>
    <dbReference type="NCBI Taxonomy" id="2791027"/>
    <lineage>
        <taxon>Bacteria</taxon>
        <taxon>Pseudomonadati</taxon>
        <taxon>Bacteroidota</taxon>
        <taxon>Cytophagia</taxon>
        <taxon>Cytophagales</taxon>
        <taxon>Hymenobacteraceae</taxon>
        <taxon>Hymenobacter</taxon>
    </lineage>
</organism>
<dbReference type="EMBL" id="JADQDQ010000003">
    <property type="protein sequence ID" value="MBF9237581.1"/>
    <property type="molecule type" value="Genomic_DNA"/>
</dbReference>
<name>A0ABS0IGV8_9BACT</name>
<protein>
    <submittedName>
        <fullName evidence="2">DoxX-like family protein</fullName>
    </submittedName>
</protein>
<reference evidence="2 3" key="1">
    <citation type="submission" date="2020-11" db="EMBL/GenBank/DDBJ databases">
        <authorList>
            <person name="Kim M.K."/>
        </authorList>
    </citation>
    <scope>NUCLEOTIDE SEQUENCE [LARGE SCALE GENOMIC DNA]</scope>
    <source>
        <strain evidence="2 3">BT683</strain>
    </source>
</reference>
<keyword evidence="1" id="KW-1133">Transmembrane helix</keyword>
<evidence type="ECO:0000256" key="1">
    <source>
        <dbReference type="SAM" id="Phobius"/>
    </source>
</evidence>
<feature type="transmembrane region" description="Helical" evidence="1">
    <location>
        <begin position="44"/>
        <end position="61"/>
    </location>
</feature>
<comment type="caution">
    <text evidence="2">The sequence shown here is derived from an EMBL/GenBank/DDBJ whole genome shotgun (WGS) entry which is preliminary data.</text>
</comment>
<feature type="transmembrane region" description="Helical" evidence="1">
    <location>
        <begin position="68"/>
        <end position="87"/>
    </location>
</feature>
<gene>
    <name evidence="2" type="ORF">I2I05_09260</name>
</gene>
<evidence type="ECO:0000313" key="3">
    <source>
        <dbReference type="Proteomes" id="UP000597617"/>
    </source>
</evidence>
<feature type="transmembrane region" description="Helical" evidence="1">
    <location>
        <begin position="93"/>
        <end position="112"/>
    </location>
</feature>
<dbReference type="Pfam" id="PF13781">
    <property type="entry name" value="DoxX_3"/>
    <property type="match status" value="1"/>
</dbReference>
<keyword evidence="1" id="KW-0472">Membrane</keyword>
<accession>A0ABS0IGV8</accession>
<keyword evidence="3" id="KW-1185">Reference proteome</keyword>
<dbReference type="InterPro" id="IPR025695">
    <property type="entry name" value="DoxX-like"/>
</dbReference>
<proteinExistence type="predicted"/>